<dbReference type="OrthoDB" id="3243290at2"/>
<evidence type="ECO:0000313" key="3">
    <source>
        <dbReference type="Proteomes" id="UP000265581"/>
    </source>
</evidence>
<dbReference type="Gene3D" id="3.40.50.720">
    <property type="entry name" value="NAD(P)-binding Rossmann-like Domain"/>
    <property type="match status" value="1"/>
</dbReference>
<dbReference type="Pfam" id="PF05368">
    <property type="entry name" value="NmrA"/>
    <property type="match status" value="1"/>
</dbReference>
<dbReference type="CDD" id="cd05269">
    <property type="entry name" value="TMR_SDR_a"/>
    <property type="match status" value="1"/>
</dbReference>
<dbReference type="PANTHER" id="PTHR43162:SF1">
    <property type="entry name" value="PRESTALK A DIFFERENTIATION PROTEIN A"/>
    <property type="match status" value="1"/>
</dbReference>
<reference evidence="2 3" key="1">
    <citation type="submission" date="2018-08" db="EMBL/GenBank/DDBJ databases">
        <title>Aeromicrobium sp. M2KJ-4, whole genome shotgun sequence.</title>
        <authorList>
            <person name="Tuo L."/>
        </authorList>
    </citation>
    <scope>NUCLEOTIDE SEQUENCE [LARGE SCALE GENOMIC DNA]</scope>
    <source>
        <strain evidence="2 3">M2KJ-4</strain>
    </source>
</reference>
<dbReference type="SUPFAM" id="SSF51735">
    <property type="entry name" value="NAD(P)-binding Rossmann-fold domains"/>
    <property type="match status" value="1"/>
</dbReference>
<dbReference type="InterPro" id="IPR036291">
    <property type="entry name" value="NAD(P)-bd_dom_sf"/>
</dbReference>
<accession>A0A371PCS8</accession>
<dbReference type="InterPro" id="IPR008030">
    <property type="entry name" value="NmrA-like"/>
</dbReference>
<evidence type="ECO:0000259" key="1">
    <source>
        <dbReference type="Pfam" id="PF05368"/>
    </source>
</evidence>
<gene>
    <name evidence="2" type="ORF">DX116_06300</name>
</gene>
<keyword evidence="3" id="KW-1185">Reference proteome</keyword>
<sequence length="279" mass="29604">MTIIALTGSTGAVGGTAAHLLADAGTSVRLLVRDPARAPHLAGADVRTASYGDDGCVDALEGVDTVFMVSGHEAADRLDQHRSFVDAAVRAGVRQIVYLSFVGASATSGFTLGRDHGATEDHIRASGLDWTFVRDNFYAEILPQFADADGVIRGPAGQGRVAAVSQRDVGAVVAHVLQDPRDHVGRTYDLTGPEALTFDDVAQITSRITGRPFSFVDETLDEARASRAHYGAPDWQVDAWVSTYTAIRDGELEHVSGDVERLLGRPATSYDEAVAEANV</sequence>
<organism evidence="2 3">
    <name type="scientific">Aeromicrobium endophyticum</name>
    <dbReference type="NCBI Taxonomy" id="2292704"/>
    <lineage>
        <taxon>Bacteria</taxon>
        <taxon>Bacillati</taxon>
        <taxon>Actinomycetota</taxon>
        <taxon>Actinomycetes</taxon>
        <taxon>Propionibacteriales</taxon>
        <taxon>Nocardioidaceae</taxon>
        <taxon>Aeromicrobium</taxon>
    </lineage>
</organism>
<dbReference type="Gene3D" id="3.90.25.10">
    <property type="entry name" value="UDP-galactose 4-epimerase, domain 1"/>
    <property type="match status" value="1"/>
</dbReference>
<name>A0A371PCS8_9ACTN</name>
<comment type="caution">
    <text evidence="2">The sequence shown here is derived from an EMBL/GenBank/DDBJ whole genome shotgun (WGS) entry which is preliminary data.</text>
</comment>
<dbReference type="AlphaFoldDB" id="A0A371PCS8"/>
<feature type="domain" description="NmrA-like" evidence="1">
    <location>
        <begin position="4"/>
        <end position="216"/>
    </location>
</feature>
<protein>
    <submittedName>
        <fullName evidence="2">SDR family NAD(P)-dependent oxidoreductase</fullName>
    </submittedName>
</protein>
<evidence type="ECO:0000313" key="2">
    <source>
        <dbReference type="EMBL" id="REK73180.1"/>
    </source>
</evidence>
<dbReference type="EMBL" id="QUBR01000001">
    <property type="protein sequence ID" value="REK73180.1"/>
    <property type="molecule type" value="Genomic_DNA"/>
</dbReference>
<dbReference type="InterPro" id="IPR051604">
    <property type="entry name" value="Ergot_Alk_Oxidoreductase"/>
</dbReference>
<dbReference type="RefSeq" id="WP_119703293.1">
    <property type="nucleotide sequence ID" value="NZ_JBHSOI010000001.1"/>
</dbReference>
<proteinExistence type="predicted"/>
<dbReference type="PANTHER" id="PTHR43162">
    <property type="match status" value="1"/>
</dbReference>
<dbReference type="Proteomes" id="UP000265581">
    <property type="component" value="Unassembled WGS sequence"/>
</dbReference>